<keyword evidence="3" id="KW-1185">Reference proteome</keyword>
<reference evidence="2 3" key="1">
    <citation type="journal article" date="2021" name="Elife">
        <title>Chloroplast acquisition without the gene transfer in kleptoplastic sea slugs, Plakobranchus ocellatus.</title>
        <authorList>
            <person name="Maeda T."/>
            <person name="Takahashi S."/>
            <person name="Yoshida T."/>
            <person name="Shimamura S."/>
            <person name="Takaki Y."/>
            <person name="Nagai Y."/>
            <person name="Toyoda A."/>
            <person name="Suzuki Y."/>
            <person name="Arimoto A."/>
            <person name="Ishii H."/>
            <person name="Satoh N."/>
            <person name="Nishiyama T."/>
            <person name="Hasebe M."/>
            <person name="Maruyama T."/>
            <person name="Minagawa J."/>
            <person name="Obokata J."/>
            <person name="Shigenobu S."/>
        </authorList>
    </citation>
    <scope>NUCLEOTIDE SEQUENCE [LARGE SCALE GENOMIC DNA]</scope>
</reference>
<accession>A0AAV4CU20</accession>
<protein>
    <recommendedName>
        <fullName evidence="4">BESS domain-containing protein</fullName>
    </recommendedName>
</protein>
<organism evidence="2 3">
    <name type="scientific">Plakobranchus ocellatus</name>
    <dbReference type="NCBI Taxonomy" id="259542"/>
    <lineage>
        <taxon>Eukaryota</taxon>
        <taxon>Metazoa</taxon>
        <taxon>Spiralia</taxon>
        <taxon>Lophotrochozoa</taxon>
        <taxon>Mollusca</taxon>
        <taxon>Gastropoda</taxon>
        <taxon>Heterobranchia</taxon>
        <taxon>Euthyneura</taxon>
        <taxon>Panpulmonata</taxon>
        <taxon>Sacoglossa</taxon>
        <taxon>Placobranchoidea</taxon>
        <taxon>Plakobranchidae</taxon>
        <taxon>Plakobranchus</taxon>
    </lineage>
</organism>
<comment type="caution">
    <text evidence="2">The sequence shown here is derived from an EMBL/GenBank/DDBJ whole genome shotgun (WGS) entry which is preliminary data.</text>
</comment>
<evidence type="ECO:0000256" key="1">
    <source>
        <dbReference type="SAM" id="MobiDB-lite"/>
    </source>
</evidence>
<evidence type="ECO:0008006" key="4">
    <source>
        <dbReference type="Google" id="ProtNLM"/>
    </source>
</evidence>
<evidence type="ECO:0000313" key="3">
    <source>
        <dbReference type="Proteomes" id="UP000735302"/>
    </source>
</evidence>
<proteinExistence type="predicted"/>
<feature type="region of interest" description="Disordered" evidence="1">
    <location>
        <begin position="1"/>
        <end position="50"/>
    </location>
</feature>
<evidence type="ECO:0000313" key="2">
    <source>
        <dbReference type="EMBL" id="GFO35361.1"/>
    </source>
</evidence>
<feature type="compositionally biased region" description="Polar residues" evidence="1">
    <location>
        <begin position="16"/>
        <end position="31"/>
    </location>
</feature>
<gene>
    <name evidence="2" type="ORF">PoB_006186600</name>
</gene>
<dbReference type="EMBL" id="BLXT01006999">
    <property type="protein sequence ID" value="GFO35361.1"/>
    <property type="molecule type" value="Genomic_DNA"/>
</dbReference>
<sequence>MFDSPEVDMDYHGDQNSEGSSIISPQVTPEPNTRPVPKEVQSQKRQITKRKASQEDYLLMLAYQKLKGPSTDTPPTDEFVSFGQSIAHDLRGMSRQQLIHSKNLSLT</sequence>
<dbReference type="Proteomes" id="UP000735302">
    <property type="component" value="Unassembled WGS sequence"/>
</dbReference>
<dbReference type="AlphaFoldDB" id="A0AAV4CU20"/>
<name>A0AAV4CU20_9GAST</name>